<dbReference type="EMBL" id="JAHRIO010082802">
    <property type="protein sequence ID" value="MEQ2186071.1"/>
    <property type="molecule type" value="Genomic_DNA"/>
</dbReference>
<protein>
    <submittedName>
        <fullName evidence="2">Uncharacterized protein</fullName>
    </submittedName>
</protein>
<gene>
    <name evidence="2" type="ORF">GOODEAATRI_024838</name>
</gene>
<organism evidence="2 3">
    <name type="scientific">Goodea atripinnis</name>
    <dbReference type="NCBI Taxonomy" id="208336"/>
    <lineage>
        <taxon>Eukaryota</taxon>
        <taxon>Metazoa</taxon>
        <taxon>Chordata</taxon>
        <taxon>Craniata</taxon>
        <taxon>Vertebrata</taxon>
        <taxon>Euteleostomi</taxon>
        <taxon>Actinopterygii</taxon>
        <taxon>Neopterygii</taxon>
        <taxon>Teleostei</taxon>
        <taxon>Neoteleostei</taxon>
        <taxon>Acanthomorphata</taxon>
        <taxon>Ovalentaria</taxon>
        <taxon>Atherinomorphae</taxon>
        <taxon>Cyprinodontiformes</taxon>
        <taxon>Goodeidae</taxon>
        <taxon>Goodea</taxon>
    </lineage>
</organism>
<proteinExistence type="predicted"/>
<feature type="region of interest" description="Disordered" evidence="1">
    <location>
        <begin position="50"/>
        <end position="97"/>
    </location>
</feature>
<dbReference type="Proteomes" id="UP001476798">
    <property type="component" value="Unassembled WGS sequence"/>
</dbReference>
<evidence type="ECO:0000256" key="1">
    <source>
        <dbReference type="SAM" id="MobiDB-lite"/>
    </source>
</evidence>
<accession>A0ABV0PRE2</accession>
<comment type="caution">
    <text evidence="2">The sequence shown here is derived from an EMBL/GenBank/DDBJ whole genome shotgun (WGS) entry which is preliminary data.</text>
</comment>
<sequence length="97" mass="10357">MLSPIRDLIRAVTLSLFMIIELYRVPVRARSRNSEAWTVSRDDVSKDMEAGRGVGTWMAGGGNEGKDLQSGLEAGDEEVGCLEASDEGAGAWPPCGS</sequence>
<reference evidence="2 3" key="1">
    <citation type="submission" date="2021-06" db="EMBL/GenBank/DDBJ databases">
        <authorList>
            <person name="Palmer J.M."/>
        </authorList>
    </citation>
    <scope>NUCLEOTIDE SEQUENCE [LARGE SCALE GENOMIC DNA]</scope>
    <source>
        <strain evidence="2 3">GA_2019</strain>
        <tissue evidence="2">Muscle</tissue>
    </source>
</reference>
<evidence type="ECO:0000313" key="3">
    <source>
        <dbReference type="Proteomes" id="UP001476798"/>
    </source>
</evidence>
<keyword evidence="3" id="KW-1185">Reference proteome</keyword>
<feature type="compositionally biased region" description="Gly residues" evidence="1">
    <location>
        <begin position="52"/>
        <end position="63"/>
    </location>
</feature>
<evidence type="ECO:0000313" key="2">
    <source>
        <dbReference type="EMBL" id="MEQ2186071.1"/>
    </source>
</evidence>
<name>A0ABV0PRE2_9TELE</name>
<feature type="compositionally biased region" description="Acidic residues" evidence="1">
    <location>
        <begin position="74"/>
        <end position="86"/>
    </location>
</feature>